<dbReference type="InterPro" id="IPR000795">
    <property type="entry name" value="T_Tr_GTP-bd_dom"/>
</dbReference>
<dbReference type="SUPFAM" id="SSF50465">
    <property type="entry name" value="EF-Tu/eEF-1alpha/eIF2-gamma C-terminal domain"/>
    <property type="match status" value="1"/>
</dbReference>
<evidence type="ECO:0000313" key="9">
    <source>
        <dbReference type="Proteomes" id="UP000002281"/>
    </source>
</evidence>
<dbReference type="GO" id="GO:0005525">
    <property type="term" value="F:GTP binding"/>
    <property type="evidence" value="ECO:0007669"/>
    <property type="project" value="UniProtKB-KW"/>
</dbReference>
<evidence type="ECO:0000256" key="3">
    <source>
        <dbReference type="ARBA" id="ARBA00022768"/>
    </source>
</evidence>
<organism evidence="8 9">
    <name type="scientific">Equus caballus</name>
    <name type="common">Horse</name>
    <dbReference type="NCBI Taxonomy" id="9796"/>
    <lineage>
        <taxon>Eukaryota</taxon>
        <taxon>Metazoa</taxon>
        <taxon>Chordata</taxon>
        <taxon>Craniata</taxon>
        <taxon>Vertebrata</taxon>
        <taxon>Euteleostomi</taxon>
        <taxon>Mammalia</taxon>
        <taxon>Eutheria</taxon>
        <taxon>Laurasiatheria</taxon>
        <taxon>Perissodactyla</taxon>
        <taxon>Equidae</taxon>
        <taxon>Equus</taxon>
    </lineage>
</organism>
<accession>A0A9L0T336</accession>
<evidence type="ECO:0000256" key="5">
    <source>
        <dbReference type="ARBA" id="ARBA00023134"/>
    </source>
</evidence>
<dbReference type="InterPro" id="IPR027417">
    <property type="entry name" value="P-loop_NTPase"/>
</dbReference>
<dbReference type="FunFam" id="2.40.30.10:FF:000005">
    <property type="entry name" value="Elongation factor 1-alpha"/>
    <property type="match status" value="1"/>
</dbReference>
<evidence type="ECO:0000313" key="8">
    <source>
        <dbReference type="Ensembl" id="ENSECAP00000080940.1"/>
    </source>
</evidence>
<proteinExistence type="inferred from homology"/>
<protein>
    <recommendedName>
        <fullName evidence="10">Tr-type G domain-containing protein</fullName>
    </recommendedName>
</protein>
<dbReference type="InterPro" id="IPR050100">
    <property type="entry name" value="TRAFAC_GTPase_members"/>
</dbReference>
<evidence type="ECO:0000256" key="4">
    <source>
        <dbReference type="ARBA" id="ARBA00022917"/>
    </source>
</evidence>
<name>A0A9L0T336_HORSE</name>
<dbReference type="Ensembl" id="ENSECAT00000118514.1">
    <property type="protein sequence ID" value="ENSECAP00000080940.1"/>
    <property type="gene ID" value="ENSECAG00000059190.1"/>
</dbReference>
<dbReference type="SUPFAM" id="SSF52540">
    <property type="entry name" value="P-loop containing nucleoside triphosphate hydrolases"/>
    <property type="match status" value="1"/>
</dbReference>
<evidence type="ECO:0000259" key="6">
    <source>
        <dbReference type="Pfam" id="PF00009"/>
    </source>
</evidence>
<evidence type="ECO:0000259" key="7">
    <source>
        <dbReference type="Pfam" id="PF22594"/>
    </source>
</evidence>
<keyword evidence="3" id="KW-0251">Elongation factor</keyword>
<dbReference type="AlphaFoldDB" id="A0A9L0T336"/>
<feature type="domain" description="GTP-eEF1A C-terminal" evidence="7">
    <location>
        <begin position="64"/>
        <end position="127"/>
    </location>
</feature>
<dbReference type="Gene3D" id="2.40.30.10">
    <property type="entry name" value="Translation factors"/>
    <property type="match status" value="1"/>
</dbReference>
<dbReference type="Pfam" id="PF22594">
    <property type="entry name" value="GTP-eEF1A_C"/>
    <property type="match status" value="1"/>
</dbReference>
<feature type="domain" description="Tr-type G" evidence="6">
    <location>
        <begin position="5"/>
        <end position="44"/>
    </location>
</feature>
<dbReference type="GO" id="GO:0003746">
    <property type="term" value="F:translation elongation factor activity"/>
    <property type="evidence" value="ECO:0007669"/>
    <property type="project" value="UniProtKB-KW"/>
</dbReference>
<keyword evidence="4" id="KW-0648">Protein biosynthesis</keyword>
<dbReference type="InterPro" id="IPR054696">
    <property type="entry name" value="GTP-eEF1A_C"/>
</dbReference>
<dbReference type="Proteomes" id="UP000002281">
    <property type="component" value="Chromosome 2"/>
</dbReference>
<dbReference type="GO" id="GO:0003924">
    <property type="term" value="F:GTPase activity"/>
    <property type="evidence" value="ECO:0007669"/>
    <property type="project" value="InterPro"/>
</dbReference>
<keyword evidence="2" id="KW-0547">Nucleotide-binding</keyword>
<evidence type="ECO:0008006" key="10">
    <source>
        <dbReference type="Google" id="ProtNLM"/>
    </source>
</evidence>
<evidence type="ECO:0000256" key="1">
    <source>
        <dbReference type="ARBA" id="ARBA00007249"/>
    </source>
</evidence>
<dbReference type="Pfam" id="PF00009">
    <property type="entry name" value="GTP_EFTU"/>
    <property type="match status" value="1"/>
</dbReference>
<dbReference type="PANTHER" id="PTHR23115">
    <property type="entry name" value="TRANSLATION FACTOR"/>
    <property type="match status" value="1"/>
</dbReference>
<keyword evidence="9" id="KW-1185">Reference proteome</keyword>
<evidence type="ECO:0000256" key="2">
    <source>
        <dbReference type="ARBA" id="ARBA00022741"/>
    </source>
</evidence>
<sequence>MGKEKTHINIVVIGHVDSGKSTVTGHLIYKCGGIDKRTIERFEKEASEVLVPCLWARWKLASSSQVIVFNHPSSNAAGYWPVLDCHTAHIACKFAELREVDQPSGKKLEDTPKALKSGDSAIVQMIPGHFAVSDMRQTVTVGVIKAVKKKAAPGGRVTKSAMKAAKK</sequence>
<dbReference type="GeneTree" id="ENSGT00940000162741"/>
<keyword evidence="5" id="KW-0342">GTP-binding</keyword>
<comment type="similarity">
    <text evidence="1">Belongs to the TRAFAC class translation factor GTPase superfamily. Classic translation factor GTPase family. EF-Tu/EF-1A subfamily.</text>
</comment>
<reference evidence="8 9" key="1">
    <citation type="journal article" date="2009" name="Science">
        <title>Genome sequence, comparative analysis, and population genetics of the domestic horse.</title>
        <authorList>
            <consortium name="Broad Institute Genome Sequencing Platform"/>
            <consortium name="Broad Institute Whole Genome Assembly Team"/>
            <person name="Wade C.M."/>
            <person name="Giulotto E."/>
            <person name="Sigurdsson S."/>
            <person name="Zoli M."/>
            <person name="Gnerre S."/>
            <person name="Imsland F."/>
            <person name="Lear T.L."/>
            <person name="Adelson D.L."/>
            <person name="Bailey E."/>
            <person name="Bellone R.R."/>
            <person name="Bloecker H."/>
            <person name="Distl O."/>
            <person name="Edgar R.C."/>
            <person name="Garber M."/>
            <person name="Leeb T."/>
            <person name="Mauceli E."/>
            <person name="MacLeod J.N."/>
            <person name="Penedo M.C.T."/>
            <person name="Raison J.M."/>
            <person name="Sharpe T."/>
            <person name="Vogel J."/>
            <person name="Andersson L."/>
            <person name="Antczak D.F."/>
            <person name="Biagi T."/>
            <person name="Binns M.M."/>
            <person name="Chowdhary B.P."/>
            <person name="Coleman S.J."/>
            <person name="Della Valle G."/>
            <person name="Fryc S."/>
            <person name="Guerin G."/>
            <person name="Hasegawa T."/>
            <person name="Hill E.W."/>
            <person name="Jurka J."/>
            <person name="Kiialainen A."/>
            <person name="Lindgren G."/>
            <person name="Liu J."/>
            <person name="Magnani E."/>
            <person name="Mickelson J.R."/>
            <person name="Murray J."/>
            <person name="Nergadze S.G."/>
            <person name="Onofrio R."/>
            <person name="Pedroni S."/>
            <person name="Piras M.F."/>
            <person name="Raudsepp T."/>
            <person name="Rocchi M."/>
            <person name="Roeed K.H."/>
            <person name="Ryder O.A."/>
            <person name="Searle S."/>
            <person name="Skow L."/>
            <person name="Swinburne J.E."/>
            <person name="Syvaenen A.C."/>
            <person name="Tozaki T."/>
            <person name="Valberg S.J."/>
            <person name="Vaudin M."/>
            <person name="White J.R."/>
            <person name="Zody M.C."/>
            <person name="Lander E.S."/>
            <person name="Lindblad-Toh K."/>
        </authorList>
    </citation>
    <scope>NUCLEOTIDE SEQUENCE [LARGE SCALE GENOMIC DNA]</scope>
    <source>
        <strain evidence="8 9">Thoroughbred</strain>
    </source>
</reference>
<dbReference type="Gene3D" id="3.40.50.300">
    <property type="entry name" value="P-loop containing nucleotide triphosphate hydrolases"/>
    <property type="match status" value="1"/>
</dbReference>
<dbReference type="InterPro" id="IPR009001">
    <property type="entry name" value="Transl_elong_EF1A/Init_IF2_C"/>
</dbReference>
<reference evidence="8" key="3">
    <citation type="submission" date="2025-09" db="UniProtKB">
        <authorList>
            <consortium name="Ensembl"/>
        </authorList>
    </citation>
    <scope>IDENTIFICATION</scope>
    <source>
        <strain evidence="8">Thoroughbred</strain>
    </source>
</reference>
<reference evidence="8" key="2">
    <citation type="submission" date="2025-08" db="UniProtKB">
        <authorList>
            <consortium name="Ensembl"/>
        </authorList>
    </citation>
    <scope>IDENTIFICATION</scope>
    <source>
        <strain evidence="8">Thoroughbred</strain>
    </source>
</reference>